<dbReference type="EMBL" id="MCOG01000020">
    <property type="protein sequence ID" value="ORY77174.1"/>
    <property type="molecule type" value="Genomic_DNA"/>
</dbReference>
<feature type="signal peptide" evidence="4">
    <location>
        <begin position="1"/>
        <end position="21"/>
    </location>
</feature>
<dbReference type="SUPFAM" id="SSF57016">
    <property type="entry name" value="Plant lectins/antimicrobial peptides"/>
    <property type="match status" value="1"/>
</dbReference>
<dbReference type="CDD" id="cd00035">
    <property type="entry name" value="ChtBD1"/>
    <property type="match status" value="1"/>
</dbReference>
<evidence type="ECO:0000313" key="6">
    <source>
        <dbReference type="EMBL" id="ORY77174.1"/>
    </source>
</evidence>
<keyword evidence="3" id="KW-1133">Transmembrane helix</keyword>
<dbReference type="OrthoDB" id="2136620at2759"/>
<dbReference type="Gene3D" id="3.30.60.10">
    <property type="entry name" value="Endochitinase-like"/>
    <property type="match status" value="1"/>
</dbReference>
<name>A0A1Y2F0Z8_9FUNG</name>
<reference evidence="6 7" key="1">
    <citation type="submission" date="2016-08" db="EMBL/GenBank/DDBJ databases">
        <title>A Parts List for Fungal Cellulosomes Revealed by Comparative Genomics.</title>
        <authorList>
            <consortium name="DOE Joint Genome Institute"/>
            <person name="Haitjema C.H."/>
            <person name="Gilmore S.P."/>
            <person name="Henske J.K."/>
            <person name="Solomon K.V."/>
            <person name="De Groot R."/>
            <person name="Kuo A."/>
            <person name="Mondo S.J."/>
            <person name="Salamov A.A."/>
            <person name="Labutti K."/>
            <person name="Zhao Z."/>
            <person name="Chiniquy J."/>
            <person name="Barry K."/>
            <person name="Brewer H.M."/>
            <person name="Purvine S.O."/>
            <person name="Wright A.T."/>
            <person name="Boxma B."/>
            <person name="Van Alen T."/>
            <person name="Hackstein J.H."/>
            <person name="Baker S.E."/>
            <person name="Grigoriev I.V."/>
            <person name="O'Malley M.A."/>
        </authorList>
    </citation>
    <scope>NUCLEOTIDE SEQUENCE [LARGE SCALE GENOMIC DNA]</scope>
    <source>
        <strain evidence="6 7">G1</strain>
    </source>
</reference>
<evidence type="ECO:0000256" key="4">
    <source>
        <dbReference type="SAM" id="SignalP"/>
    </source>
</evidence>
<dbReference type="Proteomes" id="UP000193920">
    <property type="component" value="Unassembled WGS sequence"/>
</dbReference>
<keyword evidence="3" id="KW-0812">Transmembrane</keyword>
<protein>
    <recommendedName>
        <fullName evidence="5">Chitin-binding type-1 domain-containing protein</fullName>
    </recommendedName>
</protein>
<comment type="caution">
    <text evidence="6">The sequence shown here is derived from an EMBL/GenBank/DDBJ whole genome shotgun (WGS) entry which is preliminary data.</text>
</comment>
<dbReference type="GO" id="GO:0008061">
    <property type="term" value="F:chitin binding"/>
    <property type="evidence" value="ECO:0007669"/>
    <property type="project" value="UniProtKB-UniRule"/>
</dbReference>
<feature type="domain" description="Chitin-binding type-1" evidence="5">
    <location>
        <begin position="1293"/>
        <end position="1337"/>
    </location>
</feature>
<evidence type="ECO:0000259" key="5">
    <source>
        <dbReference type="PROSITE" id="PS50941"/>
    </source>
</evidence>
<evidence type="ECO:0000256" key="2">
    <source>
        <dbReference type="PROSITE-ProRule" id="PRU00261"/>
    </source>
</evidence>
<feature type="chain" id="PRO_5011007777" description="Chitin-binding type-1 domain-containing protein" evidence="4">
    <location>
        <begin position="22"/>
        <end position="1573"/>
    </location>
</feature>
<feature type="transmembrane region" description="Helical" evidence="3">
    <location>
        <begin position="1553"/>
        <end position="1572"/>
    </location>
</feature>
<comment type="caution">
    <text evidence="2">Lacks conserved residue(s) required for the propagation of feature annotation.</text>
</comment>
<keyword evidence="3" id="KW-0472">Membrane</keyword>
<sequence length="1573" mass="180289">MKLSIIFRILLFNIIQIYVYASNINNNIIKENESNLTLNKKRIDISNDGKVSLDVRNIESNENLNGLTLPKCYTENDLVSKTEKSCMIDKNTPIQTCIHNKIIYTTKWNHCVSIYGINIEDHTLKVFQKKDDISSQNVSNYIDVSHSLKDIMLYQNQEIPIFVIYDCNSDGCIQTSGYIKYRTLSSNSNLKDSTIDKFVVCYENDPKGCHKLEYILDDGDGVSNCSEINQGKILYYTSANYLSASFKICLPIITSITSSNDPAWKFITLSSNAKIDQLFTMPLAKNSPFLNMELSLISLSSNQQYYIMKITNDIYASYKGNLENGYYLNSGIVDDSAKPLFKYNGDIIEFINFKNGYYLIYNNNKQKLHQNIANNIVPVKKDIIGYYWNEDENEVIFCGIADTLSFQCQVTQVPESTSSKVTYSNTLIHQKDGFKYYLNNEKVISFPSDDNTYFYYPFTSYSSNKIITSEKIINAVFKVSKYSLQLVVNQVIYIDNYTNKLVSENEFNSCSSLITKYQINNSGIALAYPCCNYNSKESSGISGNYLLNNEVYNCIEAPTYSTIKNSCYKLTENDSFNGLKIFMNLKSSNYNLSVEINHPNKINEELIDNINLYDCFKNECSLTNGYFKYGNNETPSSLVKCDRIQCQKETIPIDSCEDEPSSSTTSTINSILKVKYDYTNDVFQLCDEANQFKTISLSSSSQEDFINITKNSSLIKMTKSVIGISQYSMSLPICSSVSDERPCLTGTNTVVETCIFKNKIYKTRYNKCFLTYGYLPVTGVKIFQKGTNSLDFKDVTGKMDSIALNINENQPYFVIYDCLENQCFQTSGFVRYKLANSPEMKDQFMACYSQSSIGCQKMEYAATNECSNSDNFNEGKIKFMPVGDTSVLAELQICMDTSGKANGPKNLRFISISIDYRIENYFAMYMGRTLFPDTISEQNVIMRVTYDAFVLIKQKLNYGYYINSGHINNDYNTTTILYKDNDSFELINAEIGDYYLIKTGIGNRIHQVVNDSFYRIDIDDIKDGIFWGTNNNIIECSKTNGCTSIIYNSNNDCVQIGTITKDINDSDFKYCYDKTTKLDLPKNGFLYYPLIVNSTYSYPKYIKSYSGNTNFGLIEVSKTSVTQILDQIIYLNTDYQKVSKDEFEKCEHPITKYECKDTGFCILTSCGNIDIDEKCESDFYYINKYLYNCIRFPTINSIKYDCSDLSIKNNNSGLFVFKKKENNIYTIINNMDTLTDEHIPLLNIFDCYRSKCTKTNGYIRYNNKSSLAKCTIDHCEKVEASPSYCHSITTSSNGYCGSSYNNTICRNNECCGSEGKCGSGSSYCTNRCNIEYGKCTIDNSEISTYNILQARLENDKFQLCNQNNEFMNLISSTEEENFHIINGDLTFARSKTNIIGLAQHGPFLPLCYFTSNQDACKIGVNNYVDFCIYNNIIYSNNNDNNCIDIYGKIEKPGIKIFQKGMKKFEYTDVTNNLDKITINRNNLNSYFLLYNCTNSVCQRYNENYKINISSTKEYEFICYEKEYLCYISNSSFDYNYIDDNNHNTSDSVQSRKYTLYSKIYIILFNFIYILFFL</sequence>
<evidence type="ECO:0000256" key="3">
    <source>
        <dbReference type="SAM" id="Phobius"/>
    </source>
</evidence>
<feature type="disulfide bond" evidence="2">
    <location>
        <begin position="1296"/>
        <end position="1311"/>
    </location>
</feature>
<organism evidence="6 7">
    <name type="scientific">Neocallimastix californiae</name>
    <dbReference type="NCBI Taxonomy" id="1754190"/>
    <lineage>
        <taxon>Eukaryota</taxon>
        <taxon>Fungi</taxon>
        <taxon>Fungi incertae sedis</taxon>
        <taxon>Chytridiomycota</taxon>
        <taxon>Chytridiomycota incertae sedis</taxon>
        <taxon>Neocallimastigomycetes</taxon>
        <taxon>Neocallimastigales</taxon>
        <taxon>Neocallimastigaceae</taxon>
        <taxon>Neocallimastix</taxon>
    </lineage>
</organism>
<evidence type="ECO:0000256" key="1">
    <source>
        <dbReference type="ARBA" id="ARBA00022669"/>
    </source>
</evidence>
<keyword evidence="1 2" id="KW-0147">Chitin-binding</keyword>
<accession>A0A1Y2F0Z8</accession>
<feature type="disulfide bond" evidence="2">
    <location>
        <begin position="1310"/>
        <end position="1324"/>
    </location>
</feature>
<proteinExistence type="predicted"/>
<evidence type="ECO:0000313" key="7">
    <source>
        <dbReference type="Proteomes" id="UP000193920"/>
    </source>
</evidence>
<keyword evidence="2" id="KW-1015">Disulfide bond</keyword>
<dbReference type="InterPro" id="IPR001002">
    <property type="entry name" value="Chitin-bd_1"/>
</dbReference>
<keyword evidence="7" id="KW-1185">Reference proteome</keyword>
<dbReference type="InterPro" id="IPR036861">
    <property type="entry name" value="Endochitinase-like_sf"/>
</dbReference>
<keyword evidence="4" id="KW-0732">Signal</keyword>
<feature type="disulfide bond" evidence="2">
    <location>
        <begin position="1305"/>
        <end position="1317"/>
    </location>
</feature>
<dbReference type="PROSITE" id="PS50941">
    <property type="entry name" value="CHIT_BIND_I_2"/>
    <property type="match status" value="1"/>
</dbReference>
<gene>
    <name evidence="6" type="ORF">LY90DRAFT_102496</name>
</gene>